<evidence type="ECO:0000256" key="2">
    <source>
        <dbReference type="ARBA" id="ARBA00023043"/>
    </source>
</evidence>
<keyword evidence="7" id="KW-1185">Reference proteome</keyword>
<evidence type="ECO:0000256" key="3">
    <source>
        <dbReference type="PROSITE-ProRule" id="PRU00023"/>
    </source>
</evidence>
<dbReference type="OrthoDB" id="19014at2759"/>
<evidence type="ECO:0000256" key="1">
    <source>
        <dbReference type="ARBA" id="ARBA00022737"/>
    </source>
</evidence>
<name>L1IWA3_GUITC</name>
<reference evidence="5 7" key="1">
    <citation type="journal article" date="2012" name="Nature">
        <title>Algal genomes reveal evolutionary mosaicism and the fate of nucleomorphs.</title>
        <authorList>
            <consortium name="DOE Joint Genome Institute"/>
            <person name="Curtis B.A."/>
            <person name="Tanifuji G."/>
            <person name="Burki F."/>
            <person name="Gruber A."/>
            <person name="Irimia M."/>
            <person name="Maruyama S."/>
            <person name="Arias M.C."/>
            <person name="Ball S.G."/>
            <person name="Gile G.H."/>
            <person name="Hirakawa Y."/>
            <person name="Hopkins J.F."/>
            <person name="Kuo A."/>
            <person name="Rensing S.A."/>
            <person name="Schmutz J."/>
            <person name="Symeonidi A."/>
            <person name="Elias M."/>
            <person name="Eveleigh R.J."/>
            <person name="Herman E.K."/>
            <person name="Klute M.J."/>
            <person name="Nakayama T."/>
            <person name="Obornik M."/>
            <person name="Reyes-Prieto A."/>
            <person name="Armbrust E.V."/>
            <person name="Aves S.J."/>
            <person name="Beiko R.G."/>
            <person name="Coutinho P."/>
            <person name="Dacks J.B."/>
            <person name="Durnford D.G."/>
            <person name="Fast N.M."/>
            <person name="Green B.R."/>
            <person name="Grisdale C.J."/>
            <person name="Hempel F."/>
            <person name="Henrissat B."/>
            <person name="Hoppner M.P."/>
            <person name="Ishida K."/>
            <person name="Kim E."/>
            <person name="Koreny L."/>
            <person name="Kroth P.G."/>
            <person name="Liu Y."/>
            <person name="Malik S.B."/>
            <person name="Maier U.G."/>
            <person name="McRose D."/>
            <person name="Mock T."/>
            <person name="Neilson J.A."/>
            <person name="Onodera N.T."/>
            <person name="Poole A.M."/>
            <person name="Pritham E.J."/>
            <person name="Richards T.A."/>
            <person name="Rocap G."/>
            <person name="Roy S.W."/>
            <person name="Sarai C."/>
            <person name="Schaack S."/>
            <person name="Shirato S."/>
            <person name="Slamovits C.H."/>
            <person name="Spencer D.F."/>
            <person name="Suzuki S."/>
            <person name="Worden A.Z."/>
            <person name="Zauner S."/>
            <person name="Barry K."/>
            <person name="Bell C."/>
            <person name="Bharti A.K."/>
            <person name="Crow J.A."/>
            <person name="Grimwood J."/>
            <person name="Kramer R."/>
            <person name="Lindquist E."/>
            <person name="Lucas S."/>
            <person name="Salamov A."/>
            <person name="McFadden G.I."/>
            <person name="Lane C.E."/>
            <person name="Keeling P.J."/>
            <person name="Gray M.W."/>
            <person name="Grigoriev I.V."/>
            <person name="Archibald J.M."/>
        </authorList>
    </citation>
    <scope>NUCLEOTIDE SEQUENCE</scope>
    <source>
        <strain evidence="5 7">CCMP2712</strain>
    </source>
</reference>
<dbReference type="STRING" id="905079.L1IWA3"/>
<dbReference type="InterPro" id="IPR036770">
    <property type="entry name" value="Ankyrin_rpt-contain_sf"/>
</dbReference>
<sequence>MSGGRVCGAGAAALLRLRGGLIVERIDPPLRLTQEWLEATTFDGTPVHCAFHTDWNGTRFSKEELLWKAVEIGDADAIERLIKAGADINDMNLAGQIPLHSCAMAGHEDLRCLAMLVLHGANITHKDNGGWDALTYALDAAMDVGPPIAVTFLMEVLRSIDVDPKNSRGFEEQPELMALFEIPPEQKERLNGTMTMLLSNFEDGGYEAVPSLQEVNELIRKGLGVEKQKQEITFETRRNPRRKKFKNVSEKWRAYKEKKKKKKQLLAEGQINKSPSG</sequence>
<dbReference type="Gene3D" id="1.25.40.20">
    <property type="entry name" value="Ankyrin repeat-containing domain"/>
    <property type="match status" value="1"/>
</dbReference>
<dbReference type="Pfam" id="PF12796">
    <property type="entry name" value="Ank_2"/>
    <property type="match status" value="1"/>
</dbReference>
<dbReference type="PaxDb" id="55529-EKX40164"/>
<protein>
    <submittedName>
        <fullName evidence="5 6">Uncharacterized protein</fullName>
    </submittedName>
</protein>
<gene>
    <name evidence="5" type="ORF">GUITHDRAFT_142895</name>
</gene>
<feature type="repeat" description="ANK" evidence="3">
    <location>
        <begin position="94"/>
        <end position="128"/>
    </location>
</feature>
<dbReference type="EnsemblProtists" id="EKX40164">
    <property type="protein sequence ID" value="EKX40164"/>
    <property type="gene ID" value="GUITHDRAFT_142895"/>
</dbReference>
<dbReference type="EMBL" id="JH993033">
    <property type="protein sequence ID" value="EKX40164.1"/>
    <property type="molecule type" value="Genomic_DNA"/>
</dbReference>
<dbReference type="HOGENOM" id="CLU_1006290_0_0_1"/>
<keyword evidence="2 3" id="KW-0040">ANK repeat</keyword>
<dbReference type="PANTHER" id="PTHR24171">
    <property type="entry name" value="ANKYRIN REPEAT DOMAIN-CONTAINING PROTEIN 39-RELATED"/>
    <property type="match status" value="1"/>
</dbReference>
<dbReference type="PROSITE" id="PS50297">
    <property type="entry name" value="ANK_REP_REGION"/>
    <property type="match status" value="1"/>
</dbReference>
<evidence type="ECO:0000256" key="4">
    <source>
        <dbReference type="SAM" id="MobiDB-lite"/>
    </source>
</evidence>
<dbReference type="SUPFAM" id="SSF48403">
    <property type="entry name" value="Ankyrin repeat"/>
    <property type="match status" value="1"/>
</dbReference>
<organism evidence="5">
    <name type="scientific">Guillardia theta (strain CCMP2712)</name>
    <name type="common">Cryptophyte</name>
    <dbReference type="NCBI Taxonomy" id="905079"/>
    <lineage>
        <taxon>Eukaryota</taxon>
        <taxon>Cryptophyceae</taxon>
        <taxon>Pyrenomonadales</taxon>
        <taxon>Geminigeraceae</taxon>
        <taxon>Guillardia</taxon>
    </lineage>
</organism>
<accession>L1IWA3</accession>
<reference evidence="6" key="3">
    <citation type="submission" date="2015-06" db="UniProtKB">
        <authorList>
            <consortium name="EnsemblProtists"/>
        </authorList>
    </citation>
    <scope>IDENTIFICATION</scope>
</reference>
<evidence type="ECO:0000313" key="6">
    <source>
        <dbReference type="EnsemblProtists" id="EKX40164"/>
    </source>
</evidence>
<dbReference type="RefSeq" id="XP_005827144.1">
    <property type="nucleotide sequence ID" value="XM_005827087.1"/>
</dbReference>
<dbReference type="Proteomes" id="UP000011087">
    <property type="component" value="Unassembled WGS sequence"/>
</dbReference>
<feature type="region of interest" description="Disordered" evidence="4">
    <location>
        <begin position="256"/>
        <end position="277"/>
    </location>
</feature>
<dbReference type="KEGG" id="gtt:GUITHDRAFT_142895"/>
<evidence type="ECO:0000313" key="5">
    <source>
        <dbReference type="EMBL" id="EKX40164.1"/>
    </source>
</evidence>
<dbReference type="PROSITE" id="PS50088">
    <property type="entry name" value="ANK_REPEAT"/>
    <property type="match status" value="1"/>
</dbReference>
<proteinExistence type="predicted"/>
<dbReference type="GeneID" id="17296938"/>
<dbReference type="AlphaFoldDB" id="L1IWA3"/>
<reference evidence="7" key="2">
    <citation type="submission" date="2012-11" db="EMBL/GenBank/DDBJ databases">
        <authorList>
            <person name="Kuo A."/>
            <person name="Curtis B.A."/>
            <person name="Tanifuji G."/>
            <person name="Burki F."/>
            <person name="Gruber A."/>
            <person name="Irimia M."/>
            <person name="Maruyama S."/>
            <person name="Arias M.C."/>
            <person name="Ball S.G."/>
            <person name="Gile G.H."/>
            <person name="Hirakawa Y."/>
            <person name="Hopkins J.F."/>
            <person name="Rensing S.A."/>
            <person name="Schmutz J."/>
            <person name="Symeonidi A."/>
            <person name="Elias M."/>
            <person name="Eveleigh R.J."/>
            <person name="Herman E.K."/>
            <person name="Klute M.J."/>
            <person name="Nakayama T."/>
            <person name="Obornik M."/>
            <person name="Reyes-Prieto A."/>
            <person name="Armbrust E.V."/>
            <person name="Aves S.J."/>
            <person name="Beiko R.G."/>
            <person name="Coutinho P."/>
            <person name="Dacks J.B."/>
            <person name="Durnford D.G."/>
            <person name="Fast N.M."/>
            <person name="Green B.R."/>
            <person name="Grisdale C."/>
            <person name="Hempe F."/>
            <person name="Henrissat B."/>
            <person name="Hoppner M.P."/>
            <person name="Ishida K.-I."/>
            <person name="Kim E."/>
            <person name="Koreny L."/>
            <person name="Kroth P.G."/>
            <person name="Liu Y."/>
            <person name="Malik S.-B."/>
            <person name="Maier U.G."/>
            <person name="McRose D."/>
            <person name="Mock T."/>
            <person name="Neilson J.A."/>
            <person name="Onodera N.T."/>
            <person name="Poole A.M."/>
            <person name="Pritham E.J."/>
            <person name="Richards T.A."/>
            <person name="Rocap G."/>
            <person name="Roy S.W."/>
            <person name="Sarai C."/>
            <person name="Schaack S."/>
            <person name="Shirato S."/>
            <person name="Slamovits C.H."/>
            <person name="Spencer D.F."/>
            <person name="Suzuki S."/>
            <person name="Worden A.Z."/>
            <person name="Zauner S."/>
            <person name="Barry K."/>
            <person name="Bell C."/>
            <person name="Bharti A.K."/>
            <person name="Crow J.A."/>
            <person name="Grimwood J."/>
            <person name="Kramer R."/>
            <person name="Lindquist E."/>
            <person name="Lucas S."/>
            <person name="Salamov A."/>
            <person name="McFadden G.I."/>
            <person name="Lane C.E."/>
            <person name="Keeling P.J."/>
            <person name="Gray M.W."/>
            <person name="Grigoriev I.V."/>
            <person name="Archibald J.M."/>
        </authorList>
    </citation>
    <scope>NUCLEOTIDE SEQUENCE</scope>
    <source>
        <strain evidence="7">CCMP2712</strain>
    </source>
</reference>
<dbReference type="SMART" id="SM00248">
    <property type="entry name" value="ANK"/>
    <property type="match status" value="2"/>
</dbReference>
<dbReference type="InterPro" id="IPR002110">
    <property type="entry name" value="Ankyrin_rpt"/>
</dbReference>
<evidence type="ECO:0000313" key="7">
    <source>
        <dbReference type="Proteomes" id="UP000011087"/>
    </source>
</evidence>
<keyword evidence="1" id="KW-0677">Repeat</keyword>